<dbReference type="EMBL" id="AP019860">
    <property type="protein sequence ID" value="BBM84000.1"/>
    <property type="molecule type" value="Genomic_DNA"/>
</dbReference>
<dbReference type="RefSeq" id="WP_151968181.1">
    <property type="nucleotide sequence ID" value="NZ_AP019860.1"/>
</dbReference>
<gene>
    <name evidence="2" type="ORF">UABAM_02355</name>
</gene>
<dbReference type="InterPro" id="IPR012902">
    <property type="entry name" value="N_methyl_site"/>
</dbReference>
<keyword evidence="1" id="KW-1133">Transmembrane helix</keyword>
<dbReference type="PROSITE" id="PS00409">
    <property type="entry name" value="PROKAR_NTER_METHYL"/>
    <property type="match status" value="1"/>
</dbReference>
<sequence length="131" mass="15076">MVLSKKVKGGFTLLEILIALVIFVLGSVSIWSLFAVAVNTYNESLDHQIATLVAESIMAEFEDVDVAKGKVLLPIYEGKSIHFPDYKYQLKWIDVGDDALLIKLKIFYQRRGQEREFEFRTVMYRSIQQEP</sequence>
<proteinExistence type="predicted"/>
<dbReference type="Proteomes" id="UP000326354">
    <property type="component" value="Chromosome"/>
</dbReference>
<dbReference type="KEGG" id="uam:UABAM_02355"/>
<dbReference type="AlphaFoldDB" id="A0A5S9IMY2"/>
<evidence type="ECO:0000256" key="1">
    <source>
        <dbReference type="SAM" id="Phobius"/>
    </source>
</evidence>
<keyword evidence="3" id="KW-1185">Reference proteome</keyword>
<organism evidence="2 3">
    <name type="scientific">Uabimicrobium amorphum</name>
    <dbReference type="NCBI Taxonomy" id="2596890"/>
    <lineage>
        <taxon>Bacteria</taxon>
        <taxon>Pseudomonadati</taxon>
        <taxon>Planctomycetota</taxon>
        <taxon>Candidatus Uabimicrobiia</taxon>
        <taxon>Candidatus Uabimicrobiales</taxon>
        <taxon>Candidatus Uabimicrobiaceae</taxon>
        <taxon>Candidatus Uabimicrobium</taxon>
    </lineage>
</organism>
<feature type="transmembrane region" description="Helical" evidence="1">
    <location>
        <begin position="12"/>
        <end position="34"/>
    </location>
</feature>
<protein>
    <recommendedName>
        <fullName evidence="4">Type II secretion system protein GspI C-terminal domain-containing protein</fullName>
    </recommendedName>
</protein>
<dbReference type="OrthoDB" id="6121517at2"/>
<accession>A0A5S9IMY2</accession>
<dbReference type="NCBIfam" id="TIGR02532">
    <property type="entry name" value="IV_pilin_GFxxxE"/>
    <property type="match status" value="1"/>
</dbReference>
<dbReference type="Pfam" id="PF07963">
    <property type="entry name" value="N_methyl"/>
    <property type="match status" value="1"/>
</dbReference>
<evidence type="ECO:0000313" key="3">
    <source>
        <dbReference type="Proteomes" id="UP000326354"/>
    </source>
</evidence>
<keyword evidence="1" id="KW-0812">Transmembrane</keyword>
<reference evidence="2 3" key="1">
    <citation type="submission" date="2019-08" db="EMBL/GenBank/DDBJ databases">
        <title>Complete genome sequence of Candidatus Uab amorphum.</title>
        <authorList>
            <person name="Shiratori T."/>
            <person name="Suzuki S."/>
            <person name="Kakizawa Y."/>
            <person name="Ishida K."/>
        </authorList>
    </citation>
    <scope>NUCLEOTIDE SEQUENCE [LARGE SCALE GENOMIC DNA]</scope>
    <source>
        <strain evidence="2 3">SRT547</strain>
    </source>
</reference>
<name>A0A5S9IMY2_UABAM</name>
<evidence type="ECO:0000313" key="2">
    <source>
        <dbReference type="EMBL" id="BBM84000.1"/>
    </source>
</evidence>
<keyword evidence="1" id="KW-0472">Membrane</keyword>
<evidence type="ECO:0008006" key="4">
    <source>
        <dbReference type="Google" id="ProtNLM"/>
    </source>
</evidence>